<sequence>MKMDGVNEDDLLEIKQDISSLRYELRDDRRREIVRSSSHIDAVKRDIMRTMSSTRSRAFGGSYRVPRSRAYVAEELELSSTEDEEENKAAYFRADSVSLLFTPPANSTLPEIFQETHCDPEQKVRRRRCSDATGSICSAEKVKLLGTRRGSDTRAHSLLRKTDTAFSFPINGIMMSPPTPKGVLKYVFVNAGKIPRFSHNTSKLSRISLD</sequence>
<dbReference type="Proteomes" id="UP000053660">
    <property type="component" value="Unassembled WGS sequence"/>
</dbReference>
<organism evidence="1 2">
    <name type="scientific">Oesophagostomum dentatum</name>
    <name type="common">Nodular worm</name>
    <dbReference type="NCBI Taxonomy" id="61180"/>
    <lineage>
        <taxon>Eukaryota</taxon>
        <taxon>Metazoa</taxon>
        <taxon>Ecdysozoa</taxon>
        <taxon>Nematoda</taxon>
        <taxon>Chromadorea</taxon>
        <taxon>Rhabditida</taxon>
        <taxon>Rhabditina</taxon>
        <taxon>Rhabditomorpha</taxon>
        <taxon>Strongyloidea</taxon>
        <taxon>Strongylidae</taxon>
        <taxon>Oesophagostomum</taxon>
    </lineage>
</organism>
<name>A0A0B1T6T0_OESDE</name>
<keyword evidence="2" id="KW-1185">Reference proteome</keyword>
<evidence type="ECO:0000313" key="1">
    <source>
        <dbReference type="EMBL" id="KHJ91502.1"/>
    </source>
</evidence>
<reference evidence="1 2" key="1">
    <citation type="submission" date="2014-03" db="EMBL/GenBank/DDBJ databases">
        <title>Draft genome of the hookworm Oesophagostomum dentatum.</title>
        <authorList>
            <person name="Mitreva M."/>
        </authorList>
    </citation>
    <scope>NUCLEOTIDE SEQUENCE [LARGE SCALE GENOMIC DNA]</scope>
    <source>
        <strain evidence="1 2">OD-Hann</strain>
    </source>
</reference>
<proteinExistence type="predicted"/>
<dbReference type="EMBL" id="KN552014">
    <property type="protein sequence ID" value="KHJ91502.1"/>
    <property type="molecule type" value="Genomic_DNA"/>
</dbReference>
<dbReference type="OrthoDB" id="2373987at2759"/>
<protein>
    <submittedName>
        <fullName evidence="1">Uncharacterized protein</fullName>
    </submittedName>
</protein>
<dbReference type="AlphaFoldDB" id="A0A0B1T6T0"/>
<accession>A0A0B1T6T0</accession>
<gene>
    <name evidence="1" type="ORF">OESDEN_08632</name>
</gene>
<evidence type="ECO:0000313" key="2">
    <source>
        <dbReference type="Proteomes" id="UP000053660"/>
    </source>
</evidence>